<comment type="caution">
    <text evidence="2">The sequence shown here is derived from an EMBL/GenBank/DDBJ whole genome shotgun (WGS) entry which is preliminary data.</text>
</comment>
<keyword evidence="3" id="KW-1185">Reference proteome</keyword>
<organism evidence="2 3">
    <name type="scientific">Thiohalobacter thiocyanaticus</name>
    <dbReference type="NCBI Taxonomy" id="585455"/>
    <lineage>
        <taxon>Bacteria</taxon>
        <taxon>Pseudomonadati</taxon>
        <taxon>Pseudomonadota</taxon>
        <taxon>Gammaproteobacteria</taxon>
        <taxon>Thiohalobacterales</taxon>
        <taxon>Thiohalobacteraceae</taxon>
        <taxon>Thiohalobacter</taxon>
    </lineage>
</organism>
<dbReference type="Proteomes" id="UP000287798">
    <property type="component" value="Unassembled WGS sequence"/>
</dbReference>
<dbReference type="AlphaFoldDB" id="A0A426QED3"/>
<accession>A0A426QED3</accession>
<feature type="region of interest" description="Disordered" evidence="1">
    <location>
        <begin position="1"/>
        <end position="21"/>
    </location>
</feature>
<name>A0A426QED3_9GAMM</name>
<protein>
    <submittedName>
        <fullName evidence="2">Uncharacterized protein</fullName>
    </submittedName>
</protein>
<reference evidence="2 3" key="1">
    <citation type="journal article" date="2010" name="Int. J. Syst. Evol. Microbiol.">
        <title>Thiohalobacter thiocyanaticus gen. nov., sp. nov., a moderately halophilic, sulfur-oxidizing gammaproteobacterium from hypersaline lakes, that utilizes thiocyanate.</title>
        <authorList>
            <person name="Sorokin D.Y."/>
            <person name="Kovaleva O.L."/>
            <person name="Tourova T.P."/>
            <person name="Muyzer G."/>
        </authorList>
    </citation>
    <scope>NUCLEOTIDE SEQUENCE [LARGE SCALE GENOMIC DNA]</scope>
    <source>
        <strain evidence="2 3">Hrh1</strain>
    </source>
</reference>
<evidence type="ECO:0000313" key="2">
    <source>
        <dbReference type="EMBL" id="RRQ20118.1"/>
    </source>
</evidence>
<proteinExistence type="predicted"/>
<evidence type="ECO:0000313" key="3">
    <source>
        <dbReference type="Proteomes" id="UP000287798"/>
    </source>
</evidence>
<sequence>MRGLSRCEPASWGKTQPADAPSNWPWWALILTPRIFGFGGTPARRPAAGEIQLIRAIARCAAEEQVLAYEFQGYAL</sequence>
<dbReference type="EMBL" id="QZMU01000002">
    <property type="protein sequence ID" value="RRQ20118.1"/>
    <property type="molecule type" value="Genomic_DNA"/>
</dbReference>
<evidence type="ECO:0000256" key="1">
    <source>
        <dbReference type="SAM" id="MobiDB-lite"/>
    </source>
</evidence>
<gene>
    <name evidence="2" type="ORF">D6C00_15355</name>
</gene>